<evidence type="ECO:0000313" key="2">
    <source>
        <dbReference type="EMBL" id="MBG9377977.1"/>
    </source>
</evidence>
<reference evidence="2" key="1">
    <citation type="submission" date="2020-11" db="EMBL/GenBank/DDBJ databases">
        <title>Bacterial whole genome sequence for Panacibacter sp. DH6.</title>
        <authorList>
            <person name="Le V."/>
            <person name="Ko S."/>
            <person name="Ahn C.-Y."/>
            <person name="Oh H.-M."/>
        </authorList>
    </citation>
    <scope>NUCLEOTIDE SEQUENCE</scope>
    <source>
        <strain evidence="2">DH6</strain>
    </source>
</reference>
<protein>
    <submittedName>
        <fullName evidence="2">Uncharacterized protein</fullName>
    </submittedName>
</protein>
<feature type="signal peptide" evidence="1">
    <location>
        <begin position="1"/>
        <end position="19"/>
    </location>
</feature>
<dbReference type="EMBL" id="JADWYR010000002">
    <property type="protein sequence ID" value="MBG9377977.1"/>
    <property type="molecule type" value="Genomic_DNA"/>
</dbReference>
<gene>
    <name evidence="2" type="ORF">I5907_17190</name>
</gene>
<accession>A0A931MCA8</accession>
<dbReference type="AlphaFoldDB" id="A0A931MCA8"/>
<proteinExistence type="predicted"/>
<dbReference type="Proteomes" id="UP000628448">
    <property type="component" value="Unassembled WGS sequence"/>
</dbReference>
<keyword evidence="3" id="KW-1185">Reference proteome</keyword>
<sequence>MKKIFALFIACALITSLHAQNTGQAKAATDSFLKTLAATVTKENYKMLGIDSSMNVATLKADKVLPTSLIQLDALKQYQGGDIQPLIIPINRYVCTIIDSRSGKTITMVDLELIKERFVVKGFANAGIAKALAQTEGFVSNKTTSIVRIPSLNFYFAALPAVNGKLQFASLQQSDLLHTRIGEIRDADLFVKLLVSTANTYNGLPW</sequence>
<feature type="chain" id="PRO_5037437767" evidence="1">
    <location>
        <begin position="20"/>
        <end position="206"/>
    </location>
</feature>
<dbReference type="RefSeq" id="WP_196992036.1">
    <property type="nucleotide sequence ID" value="NZ_JADWYR010000002.1"/>
</dbReference>
<evidence type="ECO:0000313" key="3">
    <source>
        <dbReference type="Proteomes" id="UP000628448"/>
    </source>
</evidence>
<comment type="caution">
    <text evidence="2">The sequence shown here is derived from an EMBL/GenBank/DDBJ whole genome shotgun (WGS) entry which is preliminary data.</text>
</comment>
<evidence type="ECO:0000256" key="1">
    <source>
        <dbReference type="SAM" id="SignalP"/>
    </source>
</evidence>
<name>A0A931MCA8_9BACT</name>
<organism evidence="2 3">
    <name type="scientific">Panacibacter microcysteis</name>
    <dbReference type="NCBI Taxonomy" id="2793269"/>
    <lineage>
        <taxon>Bacteria</taxon>
        <taxon>Pseudomonadati</taxon>
        <taxon>Bacteroidota</taxon>
        <taxon>Chitinophagia</taxon>
        <taxon>Chitinophagales</taxon>
        <taxon>Chitinophagaceae</taxon>
        <taxon>Panacibacter</taxon>
    </lineage>
</organism>
<keyword evidence="1" id="KW-0732">Signal</keyword>